<dbReference type="Proteomes" id="UP001165063">
    <property type="component" value="Unassembled WGS sequence"/>
</dbReference>
<accession>A0A9W6YZW5</accession>
<keyword evidence="3" id="KW-1185">Reference proteome</keyword>
<name>A0A9W6YZW5_AMBMO</name>
<protein>
    <submittedName>
        <fullName evidence="2">Unnamed protein product</fullName>
    </submittedName>
</protein>
<sequence length="576" mass="64290">MFSNNSNKTAILPRFELDFPNRTHVFSNHYNRVKGKVELQFVAEASDITAITVGFKGDCTLIQSQSGDEHASDKKKSKKDDKNSLANPRDTKSETLFQYSTTVFNSKNPVDFPEGYVLEYPLDYKLPVDEKPLPSSCESFVLESGVLKGNFFATYELFVKIEYLHSKIRKDPTYIEFLCPIKFQALTVSQDSESLFVDPITTVSDSYVYQNKRKMFLPDHILGGVISAKSHGGPAKFKKKYWGSLFSGETETTKDIPLKLSLDIPSSFDFDRPIGDLPLRIESNQEKFTIEDLGYNGMSTKLGFFEIESISVSLLQSVSMTVTEKTPPLYNIVSTPLFEEKKFGGNRPVIDLYKFKYDPETKTHYLNTNLNHFLQQDTTLFQKLKHPIINKIKLGDLFSCQNTIKIDISVGTGQQQLGRSTMNKKDTNVFSFIKQDVIFEMSFDPSFASSASSGNGNQLEPPSYSAATDPTTNGTGTSTGKTPRPSASAASLQLPFGGTTHTMPKSYSLCGSINEQLFKVRPVVYTASSLFYSRWYDVSTHSVKVLNYNGFGFSGGVRNSNNDHWAIASTVAFGLA</sequence>
<evidence type="ECO:0000313" key="2">
    <source>
        <dbReference type="EMBL" id="GMG30749.1"/>
    </source>
</evidence>
<dbReference type="Gene3D" id="2.60.40.640">
    <property type="match status" value="1"/>
</dbReference>
<feature type="region of interest" description="Disordered" evidence="1">
    <location>
        <begin position="450"/>
        <end position="494"/>
    </location>
</feature>
<reference evidence="2" key="1">
    <citation type="submission" date="2023-04" db="EMBL/GenBank/DDBJ databases">
        <title>Ambrosiozyma monospora NBRC 1965.</title>
        <authorList>
            <person name="Ichikawa N."/>
            <person name="Sato H."/>
            <person name="Tonouchi N."/>
        </authorList>
    </citation>
    <scope>NUCLEOTIDE SEQUENCE</scope>
    <source>
        <strain evidence="2">NBRC 1965</strain>
    </source>
</reference>
<evidence type="ECO:0000313" key="3">
    <source>
        <dbReference type="Proteomes" id="UP001165063"/>
    </source>
</evidence>
<comment type="caution">
    <text evidence="2">The sequence shown here is derived from an EMBL/GenBank/DDBJ whole genome shotgun (WGS) entry which is preliminary data.</text>
</comment>
<dbReference type="AlphaFoldDB" id="A0A9W6YZW5"/>
<proteinExistence type="predicted"/>
<feature type="region of interest" description="Disordered" evidence="1">
    <location>
        <begin position="66"/>
        <end position="89"/>
    </location>
</feature>
<gene>
    <name evidence="2" type="ORF">Amon01_000389900</name>
</gene>
<organism evidence="2 3">
    <name type="scientific">Ambrosiozyma monospora</name>
    <name type="common">Yeast</name>
    <name type="synonym">Endomycopsis monosporus</name>
    <dbReference type="NCBI Taxonomy" id="43982"/>
    <lineage>
        <taxon>Eukaryota</taxon>
        <taxon>Fungi</taxon>
        <taxon>Dikarya</taxon>
        <taxon>Ascomycota</taxon>
        <taxon>Saccharomycotina</taxon>
        <taxon>Pichiomycetes</taxon>
        <taxon>Pichiales</taxon>
        <taxon>Pichiaceae</taxon>
        <taxon>Ambrosiozyma</taxon>
    </lineage>
</organism>
<dbReference type="OrthoDB" id="3986512at2759"/>
<evidence type="ECO:0000256" key="1">
    <source>
        <dbReference type="SAM" id="MobiDB-lite"/>
    </source>
</evidence>
<feature type="compositionally biased region" description="Basic and acidic residues" evidence="1">
    <location>
        <begin position="67"/>
        <end position="89"/>
    </location>
</feature>
<feature type="compositionally biased region" description="Low complexity" evidence="1">
    <location>
        <begin position="468"/>
        <end position="482"/>
    </location>
</feature>
<dbReference type="InterPro" id="IPR014752">
    <property type="entry name" value="Arrestin-like_C"/>
</dbReference>
<dbReference type="EMBL" id="BSXU01001758">
    <property type="protein sequence ID" value="GMG30749.1"/>
    <property type="molecule type" value="Genomic_DNA"/>
</dbReference>